<organism evidence="18 19">
    <name type="scientific">Ascobolus immersus RN42</name>
    <dbReference type="NCBI Taxonomy" id="1160509"/>
    <lineage>
        <taxon>Eukaryota</taxon>
        <taxon>Fungi</taxon>
        <taxon>Dikarya</taxon>
        <taxon>Ascomycota</taxon>
        <taxon>Pezizomycotina</taxon>
        <taxon>Pezizomycetes</taxon>
        <taxon>Pezizales</taxon>
        <taxon>Ascobolaceae</taxon>
        <taxon>Ascobolus</taxon>
    </lineage>
</organism>
<dbReference type="NCBIfam" id="TIGR00218">
    <property type="entry name" value="manA"/>
    <property type="match status" value="1"/>
</dbReference>
<evidence type="ECO:0000256" key="8">
    <source>
        <dbReference type="ARBA" id="ARBA00022833"/>
    </source>
</evidence>
<comment type="cofactor">
    <cofactor evidence="11 12">
        <name>Zn(2+)</name>
        <dbReference type="ChEBI" id="CHEBI:29105"/>
    </cofactor>
    <text evidence="11 12">Binds 1 zinc ion per subunit.</text>
</comment>
<dbReference type="PROSITE" id="PS00966">
    <property type="entry name" value="PMI_I_2"/>
    <property type="match status" value="1"/>
</dbReference>
<dbReference type="Gene3D" id="2.60.120.10">
    <property type="entry name" value="Jelly Rolls"/>
    <property type="match status" value="2"/>
</dbReference>
<dbReference type="UniPathway" id="UPA00126">
    <property type="reaction ID" value="UER00423"/>
</dbReference>
<dbReference type="CDD" id="cd07011">
    <property type="entry name" value="cupin_PMI_type_I_N"/>
    <property type="match status" value="1"/>
</dbReference>
<dbReference type="GO" id="GO:0008270">
    <property type="term" value="F:zinc ion binding"/>
    <property type="evidence" value="ECO:0007669"/>
    <property type="project" value="InterPro"/>
</dbReference>
<dbReference type="Gene3D" id="1.10.441.10">
    <property type="entry name" value="Phosphomannose Isomerase, domain 2"/>
    <property type="match status" value="1"/>
</dbReference>
<name>A0A3N4IG29_ASCIM</name>
<evidence type="ECO:0000256" key="10">
    <source>
        <dbReference type="PIRSR" id="PIRSR001480-1"/>
    </source>
</evidence>
<dbReference type="Pfam" id="PF20512">
    <property type="entry name" value="PMI_typeI_hel"/>
    <property type="match status" value="1"/>
</dbReference>
<dbReference type="EC" id="5.3.1.8" evidence="5 12"/>
<feature type="binding site" evidence="11">
    <location>
        <position position="108"/>
    </location>
    <ligand>
        <name>Zn(2+)</name>
        <dbReference type="ChEBI" id="CHEBI:29105"/>
    </ligand>
</feature>
<dbReference type="InterPro" id="IPR018050">
    <property type="entry name" value="Pmannose_isomerase-type1_CS"/>
</dbReference>
<evidence type="ECO:0000256" key="12">
    <source>
        <dbReference type="RuleBase" id="RU000611"/>
    </source>
</evidence>
<evidence type="ECO:0000256" key="6">
    <source>
        <dbReference type="ARBA" id="ARBA00018236"/>
    </source>
</evidence>
<dbReference type="PIRSF" id="PIRSF001480">
    <property type="entry name" value="Mannose-6-phosphate_isomerase"/>
    <property type="match status" value="1"/>
</dbReference>
<dbReference type="GO" id="GO:0005829">
    <property type="term" value="C:cytosol"/>
    <property type="evidence" value="ECO:0007669"/>
    <property type="project" value="TreeGrafter"/>
</dbReference>
<dbReference type="Pfam" id="PF01238">
    <property type="entry name" value="PMI_typeI_C"/>
    <property type="match status" value="1"/>
</dbReference>
<proteinExistence type="inferred from homology"/>
<evidence type="ECO:0000259" key="17">
    <source>
        <dbReference type="Pfam" id="PF20512"/>
    </source>
</evidence>
<comment type="catalytic activity">
    <reaction evidence="1 12">
        <text>D-mannose 6-phosphate = D-fructose 6-phosphate</text>
        <dbReference type="Rhea" id="RHEA:12356"/>
        <dbReference type="ChEBI" id="CHEBI:58735"/>
        <dbReference type="ChEBI" id="CHEBI:61527"/>
        <dbReference type="EC" id="5.3.1.8"/>
    </reaction>
</comment>
<evidence type="ECO:0000256" key="13">
    <source>
        <dbReference type="RuleBase" id="RU004189"/>
    </source>
</evidence>
<evidence type="ECO:0000256" key="11">
    <source>
        <dbReference type="PIRSR" id="PIRSR001480-2"/>
    </source>
</evidence>
<dbReference type="AlphaFoldDB" id="A0A3N4IG29"/>
<keyword evidence="9 12" id="KW-0413">Isomerase</keyword>
<comment type="function">
    <text evidence="2">Involved in the synthesis of the GDP-mannose and dolichol-phosphate-mannose required for a number of critical mannosyl transfer reactions.</text>
</comment>
<keyword evidence="7 11" id="KW-0479">Metal-binding</keyword>
<accession>A0A3N4IG29</accession>
<dbReference type="GO" id="GO:0004476">
    <property type="term" value="F:mannose-6-phosphate isomerase activity"/>
    <property type="evidence" value="ECO:0007669"/>
    <property type="project" value="UniProtKB-EC"/>
</dbReference>
<dbReference type="PANTHER" id="PTHR10309:SF0">
    <property type="entry name" value="MANNOSE-6-PHOSPHATE ISOMERASE"/>
    <property type="match status" value="1"/>
</dbReference>
<comment type="pathway">
    <text evidence="3 14">Nucleotide-sugar biosynthesis; GDP-alpha-D-mannose biosynthesis; alpha-D-mannose 1-phosphate from D-fructose 6-phosphate: step 1/2.</text>
</comment>
<dbReference type="InterPro" id="IPR001250">
    <property type="entry name" value="Man6P_Isoase-1"/>
</dbReference>
<dbReference type="PRINTS" id="PR00714">
    <property type="entry name" value="MAN6PISMRASE"/>
</dbReference>
<feature type="domain" description="Phosphomannose isomerase type I C-terminal" evidence="15">
    <location>
        <begin position="335"/>
        <end position="380"/>
    </location>
</feature>
<keyword evidence="8 11" id="KW-0862">Zinc</keyword>
<dbReference type="InterPro" id="IPR014710">
    <property type="entry name" value="RmlC-like_jellyroll"/>
</dbReference>
<protein>
    <recommendedName>
        <fullName evidence="6 12">Mannose-6-phosphate isomerase</fullName>
        <ecNumber evidence="5 12">5.3.1.8</ecNumber>
    </recommendedName>
</protein>
<evidence type="ECO:0000259" key="16">
    <source>
        <dbReference type="Pfam" id="PF20511"/>
    </source>
</evidence>
<evidence type="ECO:0000256" key="1">
    <source>
        <dbReference type="ARBA" id="ARBA00000757"/>
    </source>
</evidence>
<gene>
    <name evidence="18" type="ORF">BJ508DRAFT_413314</name>
</gene>
<comment type="similarity">
    <text evidence="4 13">Belongs to the mannose-6-phosphate isomerase type 1 family.</text>
</comment>
<feature type="active site" evidence="10">
    <location>
        <position position="291"/>
    </location>
</feature>
<evidence type="ECO:0000256" key="14">
    <source>
        <dbReference type="RuleBase" id="RU004248"/>
    </source>
</evidence>
<dbReference type="PANTHER" id="PTHR10309">
    <property type="entry name" value="MANNOSE-6-PHOSPHATE ISOMERASE"/>
    <property type="match status" value="1"/>
</dbReference>
<feature type="domain" description="Phosphomannose isomerase type I helical insertion" evidence="17">
    <location>
        <begin position="181"/>
        <end position="253"/>
    </location>
</feature>
<dbReference type="InterPro" id="IPR046457">
    <property type="entry name" value="PMI_typeI_cat"/>
</dbReference>
<reference evidence="18 19" key="1">
    <citation type="journal article" date="2018" name="Nat. Ecol. Evol.">
        <title>Pezizomycetes genomes reveal the molecular basis of ectomycorrhizal truffle lifestyle.</title>
        <authorList>
            <person name="Murat C."/>
            <person name="Payen T."/>
            <person name="Noel B."/>
            <person name="Kuo A."/>
            <person name="Morin E."/>
            <person name="Chen J."/>
            <person name="Kohler A."/>
            <person name="Krizsan K."/>
            <person name="Balestrini R."/>
            <person name="Da Silva C."/>
            <person name="Montanini B."/>
            <person name="Hainaut M."/>
            <person name="Levati E."/>
            <person name="Barry K.W."/>
            <person name="Belfiori B."/>
            <person name="Cichocki N."/>
            <person name="Clum A."/>
            <person name="Dockter R.B."/>
            <person name="Fauchery L."/>
            <person name="Guy J."/>
            <person name="Iotti M."/>
            <person name="Le Tacon F."/>
            <person name="Lindquist E.A."/>
            <person name="Lipzen A."/>
            <person name="Malagnac F."/>
            <person name="Mello A."/>
            <person name="Molinier V."/>
            <person name="Miyauchi S."/>
            <person name="Poulain J."/>
            <person name="Riccioni C."/>
            <person name="Rubini A."/>
            <person name="Sitrit Y."/>
            <person name="Splivallo R."/>
            <person name="Traeger S."/>
            <person name="Wang M."/>
            <person name="Zifcakova L."/>
            <person name="Wipf D."/>
            <person name="Zambonelli A."/>
            <person name="Paolocci F."/>
            <person name="Nowrousian M."/>
            <person name="Ottonello S."/>
            <person name="Baldrian P."/>
            <person name="Spatafora J.W."/>
            <person name="Henrissat B."/>
            <person name="Nagy L.G."/>
            <person name="Aury J.M."/>
            <person name="Wincker P."/>
            <person name="Grigoriev I.V."/>
            <person name="Bonfante P."/>
            <person name="Martin F.M."/>
        </authorList>
    </citation>
    <scope>NUCLEOTIDE SEQUENCE [LARGE SCALE GENOMIC DNA]</scope>
    <source>
        <strain evidence="18 19">RN42</strain>
    </source>
</reference>
<feature type="binding site" evidence="11">
    <location>
        <position position="272"/>
    </location>
    <ligand>
        <name>Zn(2+)</name>
        <dbReference type="ChEBI" id="CHEBI:29105"/>
    </ligand>
</feature>
<dbReference type="InterPro" id="IPR016305">
    <property type="entry name" value="Mannose-6-P_Isomerase"/>
</dbReference>
<dbReference type="PROSITE" id="PS00965">
    <property type="entry name" value="PMI_I_1"/>
    <property type="match status" value="1"/>
</dbReference>
<dbReference type="GO" id="GO:0005975">
    <property type="term" value="P:carbohydrate metabolic process"/>
    <property type="evidence" value="ECO:0007669"/>
    <property type="project" value="InterPro"/>
</dbReference>
<dbReference type="InterPro" id="IPR046458">
    <property type="entry name" value="PMI_typeI_hel"/>
</dbReference>
<dbReference type="InterPro" id="IPR011051">
    <property type="entry name" value="RmlC_Cupin_sf"/>
</dbReference>
<dbReference type="EMBL" id="ML119663">
    <property type="protein sequence ID" value="RPA83638.1"/>
    <property type="molecule type" value="Genomic_DNA"/>
</dbReference>
<dbReference type="GO" id="GO:0009298">
    <property type="term" value="P:GDP-mannose biosynthetic process"/>
    <property type="evidence" value="ECO:0007669"/>
    <property type="project" value="UniProtKB-UniPathway"/>
</dbReference>
<keyword evidence="19" id="KW-1185">Reference proteome</keyword>
<evidence type="ECO:0000313" key="18">
    <source>
        <dbReference type="EMBL" id="RPA83638.1"/>
    </source>
</evidence>
<dbReference type="OrthoDB" id="6605218at2759"/>
<feature type="binding site" evidence="11">
    <location>
        <position position="110"/>
    </location>
    <ligand>
        <name>Zn(2+)</name>
        <dbReference type="ChEBI" id="CHEBI:29105"/>
    </ligand>
</feature>
<evidence type="ECO:0000259" key="15">
    <source>
        <dbReference type="Pfam" id="PF01238"/>
    </source>
</evidence>
<dbReference type="STRING" id="1160509.A0A3N4IG29"/>
<evidence type="ECO:0000256" key="7">
    <source>
        <dbReference type="ARBA" id="ARBA00022723"/>
    </source>
</evidence>
<evidence type="ECO:0000313" key="19">
    <source>
        <dbReference type="Proteomes" id="UP000275078"/>
    </source>
</evidence>
<dbReference type="Pfam" id="PF20511">
    <property type="entry name" value="PMI_typeI_cat"/>
    <property type="match status" value="1"/>
</dbReference>
<evidence type="ECO:0000256" key="5">
    <source>
        <dbReference type="ARBA" id="ARBA00011956"/>
    </source>
</evidence>
<evidence type="ECO:0000256" key="4">
    <source>
        <dbReference type="ARBA" id="ARBA00010772"/>
    </source>
</evidence>
<evidence type="ECO:0000256" key="2">
    <source>
        <dbReference type="ARBA" id="ARBA00002564"/>
    </source>
</evidence>
<dbReference type="InterPro" id="IPR046456">
    <property type="entry name" value="PMI_typeI_C"/>
</dbReference>
<dbReference type="Proteomes" id="UP000275078">
    <property type="component" value="Unassembled WGS sequence"/>
</dbReference>
<feature type="domain" description="Phosphomannose isomerase type I catalytic" evidence="16">
    <location>
        <begin position="7"/>
        <end position="152"/>
    </location>
</feature>
<evidence type="ECO:0000256" key="9">
    <source>
        <dbReference type="ARBA" id="ARBA00023235"/>
    </source>
</evidence>
<sequence>MVLQVPLIRLKCGANSYDWGKIGHDSAAARFTAAHNPDFKIEAEKPYAELWMGTHPSNPSFDAESGRSLLDLVASNQQLLSTDIDEAYGSKLPFLFKVLSINKALSIQAHPDKKLAERLHAEDPKNYPDDNHKPEMALTLTEFEGFCGFRPLDEISHFLETVPSFRALIPQAEIDLFNNQKSTEPKAALKALYGALLTQPNEKVESEAVKLVEEASSSPLTFAGGNHEDLAKLIQKLNKQFPNDIGLFSSLVLNYLTMGPGEAIFLKANDPHAYISGDIIECMAASDNVVRAGFTPKFKDVPNLIEMLTYETNPIEKQKLQPVQFDRASGDGEVLLFDPPIEEFSVLKVDVEKNGEVVIDGLNGPSIVIITRGGGELRVGPKGEVASEGSVFFVGAEARTKIKGAEEGLTAYWAFTEIRK</sequence>
<dbReference type="SUPFAM" id="SSF51182">
    <property type="entry name" value="RmlC-like cupins"/>
    <property type="match status" value="1"/>
</dbReference>
<evidence type="ECO:0000256" key="3">
    <source>
        <dbReference type="ARBA" id="ARBA00004666"/>
    </source>
</evidence>
<feature type="binding site" evidence="11">
    <location>
        <position position="135"/>
    </location>
    <ligand>
        <name>Zn(2+)</name>
        <dbReference type="ChEBI" id="CHEBI:29105"/>
    </ligand>
</feature>